<dbReference type="Proteomes" id="UP000184275">
    <property type="component" value="Unassembled WGS sequence"/>
</dbReference>
<keyword evidence="5" id="KW-1185">Reference proteome</keyword>
<dbReference type="Pfam" id="PF01381">
    <property type="entry name" value="HTH_3"/>
    <property type="match status" value="1"/>
</dbReference>
<feature type="domain" description="HTH cro/C1-type" evidence="2">
    <location>
        <begin position="10"/>
        <end position="64"/>
    </location>
</feature>
<evidence type="ECO:0000259" key="2">
    <source>
        <dbReference type="PROSITE" id="PS50943"/>
    </source>
</evidence>
<dbReference type="InterPro" id="IPR010982">
    <property type="entry name" value="Lambda_DNA-bd_dom_sf"/>
</dbReference>
<proteinExistence type="inferred from homology"/>
<dbReference type="AlphaFoldDB" id="A0A1M6Z9W4"/>
<dbReference type="InterPro" id="IPR052345">
    <property type="entry name" value="Rad_response_metalloprotease"/>
</dbReference>
<dbReference type="InterPro" id="IPR010359">
    <property type="entry name" value="IrrE_HExxH"/>
</dbReference>
<sequence length="375" mass="42877">MVQTTLSENIRRYMKMKNWTIPSLADKAEISTTTLSNCLNEKSDPRISIIQKIAGALGVTMVQLFAEKPSFGNIRFRSLYALTAKETACRENLLFLIHDKIQEYRHIESFAEKENKFTFSDDKFNNPIEAAHSVREQLSISQSVPILDICEMISKLGIKFFYFNFNYAKTYGASVAASDGGPAIILNSAIASVERKIFTVAHELGHILLHKDSYKNTETKEEKNSIEEHDANLFAGELLCPQDVVYEKVKDTNGFSFIDAVLKIKQVYRVSYGTVLHQYCNKYGISEQYSNVTKKFQAMYANKNNISFKGHYEPFALNETLYRFEDPFFRDAVLKLRLDEKISSATAAELLNWKKSSLEEWLKKMDTSLKSSLPF</sequence>
<accession>A0A1M6Z9W4</accession>
<reference evidence="5" key="2">
    <citation type="submission" date="2016-11" db="EMBL/GenBank/DDBJ databases">
        <authorList>
            <person name="Varghese N."/>
            <person name="Submissions S."/>
        </authorList>
    </citation>
    <scope>NUCLEOTIDE SEQUENCE [LARGE SCALE GENOMIC DNA]</scope>
    <source>
        <strain evidence="5">UWOS</strain>
    </source>
</reference>
<dbReference type="CDD" id="cd00093">
    <property type="entry name" value="HTH_XRE"/>
    <property type="match status" value="1"/>
</dbReference>
<dbReference type="EMBL" id="FUWU01000018">
    <property type="protein sequence ID" value="SJZ66393.1"/>
    <property type="molecule type" value="Genomic_DNA"/>
</dbReference>
<evidence type="ECO:0000256" key="1">
    <source>
        <dbReference type="ARBA" id="ARBA00007227"/>
    </source>
</evidence>
<reference evidence="4 6" key="3">
    <citation type="submission" date="2017-02" db="EMBL/GenBank/DDBJ databases">
        <authorList>
            <person name="Peterson S.W."/>
        </authorList>
    </citation>
    <scope>NUCLEOTIDE SEQUENCE [LARGE SCALE GENOMIC DNA]</scope>
    <source>
        <strain evidence="4 6">ATCC 43854</strain>
    </source>
</reference>
<protein>
    <submittedName>
        <fullName evidence="3">Helix-turn-helix</fullName>
    </submittedName>
</protein>
<dbReference type="PANTHER" id="PTHR43236:SF2">
    <property type="entry name" value="BLL0069 PROTEIN"/>
    <property type="match status" value="1"/>
</dbReference>
<dbReference type="PROSITE" id="PS50943">
    <property type="entry name" value="HTH_CROC1"/>
    <property type="match status" value="1"/>
</dbReference>
<dbReference type="InterPro" id="IPR001387">
    <property type="entry name" value="Cro/C1-type_HTH"/>
</dbReference>
<dbReference type="PANTHER" id="PTHR43236">
    <property type="entry name" value="ANTITOXIN HIGA1"/>
    <property type="match status" value="1"/>
</dbReference>
<gene>
    <name evidence="4" type="ORF">SAMN02745108_01267</name>
    <name evidence="3" type="ORF">SAMN05720469_15514</name>
</gene>
<dbReference type="SUPFAM" id="SSF47413">
    <property type="entry name" value="lambda repressor-like DNA-binding domains"/>
    <property type="match status" value="1"/>
</dbReference>
<reference evidence="3" key="1">
    <citation type="submission" date="2016-11" db="EMBL/GenBank/DDBJ databases">
        <authorList>
            <person name="Jaros S."/>
            <person name="Januszkiewicz K."/>
            <person name="Wedrychowicz H."/>
        </authorList>
    </citation>
    <scope>NUCLEOTIDE SEQUENCE [LARGE SCALE GENOMIC DNA]</scope>
    <source>
        <strain evidence="3">UWOS</strain>
    </source>
</reference>
<evidence type="ECO:0000313" key="4">
    <source>
        <dbReference type="EMBL" id="SJZ66393.1"/>
    </source>
</evidence>
<dbReference type="RefSeq" id="WP_073306289.1">
    <property type="nucleotide sequence ID" value="NZ_FRAW01000055.1"/>
</dbReference>
<accession>A0A1T4MHK1</accession>
<dbReference type="Gene3D" id="1.10.260.40">
    <property type="entry name" value="lambda repressor-like DNA-binding domains"/>
    <property type="match status" value="1"/>
</dbReference>
<evidence type="ECO:0000313" key="3">
    <source>
        <dbReference type="EMBL" id="SHL27254.1"/>
    </source>
</evidence>
<name>A0A1M6Z9W4_9BACT</name>
<evidence type="ECO:0000313" key="6">
    <source>
        <dbReference type="Proteomes" id="UP000190449"/>
    </source>
</evidence>
<dbReference type="GO" id="GO:0003677">
    <property type="term" value="F:DNA binding"/>
    <property type="evidence" value="ECO:0007669"/>
    <property type="project" value="InterPro"/>
</dbReference>
<dbReference type="Pfam" id="PF06114">
    <property type="entry name" value="Peptidase_M78"/>
    <property type="match status" value="1"/>
</dbReference>
<dbReference type="EMBL" id="FRAW01000055">
    <property type="protein sequence ID" value="SHL27254.1"/>
    <property type="molecule type" value="Genomic_DNA"/>
</dbReference>
<organism evidence="3 5">
    <name type="scientific">Fibrobacter intestinalis</name>
    <dbReference type="NCBI Taxonomy" id="28122"/>
    <lineage>
        <taxon>Bacteria</taxon>
        <taxon>Pseudomonadati</taxon>
        <taxon>Fibrobacterota</taxon>
        <taxon>Fibrobacteria</taxon>
        <taxon>Fibrobacterales</taxon>
        <taxon>Fibrobacteraceae</taxon>
        <taxon>Fibrobacter</taxon>
    </lineage>
</organism>
<evidence type="ECO:0000313" key="5">
    <source>
        <dbReference type="Proteomes" id="UP000184275"/>
    </source>
</evidence>
<dbReference type="Proteomes" id="UP000190449">
    <property type="component" value="Unassembled WGS sequence"/>
</dbReference>
<dbReference type="Gene3D" id="1.10.10.2910">
    <property type="match status" value="1"/>
</dbReference>
<comment type="similarity">
    <text evidence="1">Belongs to the short-chain fatty acyl-CoA assimilation regulator (ScfR) family.</text>
</comment>
<dbReference type="STRING" id="28122.SAMN02745108_01267"/>
<dbReference type="SMART" id="SM00530">
    <property type="entry name" value="HTH_XRE"/>
    <property type="match status" value="1"/>
</dbReference>